<evidence type="ECO:0000313" key="3">
    <source>
        <dbReference type="Proteomes" id="UP000054172"/>
    </source>
</evidence>
<proteinExistence type="predicted"/>
<comment type="caution">
    <text evidence="1">The sequence shown here is derived from an EMBL/GenBank/DDBJ whole genome shotgun (WGS) entry which is preliminary data.</text>
</comment>
<accession>A0A0Q4B734</accession>
<gene>
    <name evidence="1" type="ORF">AL399_00080</name>
    <name evidence="2" type="ORF">AL399_00350</name>
</gene>
<protein>
    <submittedName>
        <fullName evidence="1">Uncharacterized protein</fullName>
    </submittedName>
</protein>
<keyword evidence="3" id="KW-1185">Reference proteome</keyword>
<sequence>MNELDLEDFDEVEDAPVSLRLLGKNNTRFNPFGWFWKKIKKILPTIRFPQGTIRVYDTQDAGYVPAQRLRVRCHLGVYWSSTRTDRNGHYVMSTGFLVSPYYSLHFDYAEGVSLWGNWAFFAEATYYAGFHSRAGYSRDVGREAGIWDWITVGNAVVYYYDYCDQFGIMPPPGGLKIAVFTKWRVAATCMLHHVRQPMAFMTNKHWINFFSVLFFYPLTRELSNLLFAGLPDLVIGTPGYNSRDVFGTTCHELSHASHFSQVGSMYWRDDMQYVATYGAYGDGTGKNAGVCAVVEMWGYAMEVYLTKRRYGIENTALLRANWFKPSKIYKLMVHNELSSKEIFDCLTPHIRSVEGLRQALFNAYPNKIDLIYAAFQPDLLEDF</sequence>
<organism evidence="1 3">
    <name type="scientific">Candidatus [Bacteroides] periocalifornicus</name>
    <dbReference type="NCBI Taxonomy" id="1702214"/>
    <lineage>
        <taxon>Bacteria</taxon>
        <taxon>Pseudomonadati</taxon>
        <taxon>Bacteroidota</taxon>
    </lineage>
</organism>
<dbReference type="EMBL" id="LIIK01000001">
    <property type="protein sequence ID" value="KQM09704.1"/>
    <property type="molecule type" value="Genomic_DNA"/>
</dbReference>
<name>A0A0Q4B734_9BACT</name>
<dbReference type="AlphaFoldDB" id="A0A0Q4B734"/>
<evidence type="ECO:0000313" key="2">
    <source>
        <dbReference type="EMBL" id="KQM09704.1"/>
    </source>
</evidence>
<evidence type="ECO:0000313" key="1">
    <source>
        <dbReference type="EMBL" id="KQM09666.1"/>
    </source>
</evidence>
<dbReference type="Proteomes" id="UP000054172">
    <property type="component" value="Unassembled WGS sequence"/>
</dbReference>
<reference evidence="1 3" key="1">
    <citation type="submission" date="2015-08" db="EMBL/GenBank/DDBJ databases">
        <title>Candidatus Bacteriodes Periocalifornicus.</title>
        <authorList>
            <person name="McLean J.S."/>
            <person name="Kelley S."/>
        </authorList>
    </citation>
    <scope>NUCLEOTIDE SEQUENCE [LARGE SCALE GENOMIC DNA]</scope>
    <source>
        <strain evidence="1">12B</strain>
    </source>
</reference>
<dbReference type="PATRIC" id="fig|1702214.3.peg.199"/>
<dbReference type="EMBL" id="LIIK01000001">
    <property type="protein sequence ID" value="KQM09666.1"/>
    <property type="molecule type" value="Genomic_DNA"/>
</dbReference>